<accession>A0ABN3ENT9</accession>
<dbReference type="InterPro" id="IPR052016">
    <property type="entry name" value="Bact_Sigma-Reg"/>
</dbReference>
<dbReference type="InterPro" id="IPR001932">
    <property type="entry name" value="PPM-type_phosphatase-like_dom"/>
</dbReference>
<dbReference type="InterPro" id="IPR036457">
    <property type="entry name" value="PPM-type-like_dom_sf"/>
</dbReference>
<keyword evidence="2" id="KW-0812">Transmembrane</keyword>
<evidence type="ECO:0000313" key="4">
    <source>
        <dbReference type="EMBL" id="GAA2264679.1"/>
    </source>
</evidence>
<evidence type="ECO:0000256" key="1">
    <source>
        <dbReference type="ARBA" id="ARBA00022801"/>
    </source>
</evidence>
<dbReference type="PANTHER" id="PTHR43156:SF2">
    <property type="entry name" value="STAGE II SPORULATION PROTEIN E"/>
    <property type="match status" value="1"/>
</dbReference>
<name>A0ABN3ENT9_9ACTN</name>
<feature type="transmembrane region" description="Helical" evidence="2">
    <location>
        <begin position="62"/>
        <end position="91"/>
    </location>
</feature>
<proteinExistence type="predicted"/>
<evidence type="ECO:0000256" key="2">
    <source>
        <dbReference type="SAM" id="Phobius"/>
    </source>
</evidence>
<reference evidence="4 5" key="1">
    <citation type="journal article" date="2019" name="Int. J. Syst. Evol. Microbiol.">
        <title>The Global Catalogue of Microorganisms (GCM) 10K type strain sequencing project: providing services to taxonomists for standard genome sequencing and annotation.</title>
        <authorList>
            <consortium name="The Broad Institute Genomics Platform"/>
            <consortium name="The Broad Institute Genome Sequencing Center for Infectious Disease"/>
            <person name="Wu L."/>
            <person name="Ma J."/>
        </authorList>
    </citation>
    <scope>NUCLEOTIDE SEQUENCE [LARGE SCALE GENOMIC DNA]</scope>
    <source>
        <strain evidence="4 5">JCM 7356</strain>
    </source>
</reference>
<dbReference type="Pfam" id="PF07228">
    <property type="entry name" value="SpoIIE"/>
    <property type="match status" value="1"/>
</dbReference>
<evidence type="ECO:0000259" key="3">
    <source>
        <dbReference type="SMART" id="SM00331"/>
    </source>
</evidence>
<comment type="caution">
    <text evidence="4">The sequence shown here is derived from an EMBL/GenBank/DDBJ whole genome shotgun (WGS) entry which is preliminary data.</text>
</comment>
<dbReference type="SMART" id="SM00331">
    <property type="entry name" value="PP2C_SIG"/>
    <property type="match status" value="1"/>
</dbReference>
<feature type="transmembrane region" description="Helical" evidence="2">
    <location>
        <begin position="111"/>
        <end position="129"/>
    </location>
</feature>
<dbReference type="Gene3D" id="3.60.40.10">
    <property type="entry name" value="PPM-type phosphatase domain"/>
    <property type="match status" value="1"/>
</dbReference>
<dbReference type="PANTHER" id="PTHR43156">
    <property type="entry name" value="STAGE II SPORULATION PROTEIN E-RELATED"/>
    <property type="match status" value="1"/>
</dbReference>
<keyword evidence="5" id="KW-1185">Reference proteome</keyword>
<dbReference type="Proteomes" id="UP001500305">
    <property type="component" value="Unassembled WGS sequence"/>
</dbReference>
<dbReference type="EMBL" id="BAAATR010000031">
    <property type="protein sequence ID" value="GAA2264679.1"/>
    <property type="molecule type" value="Genomic_DNA"/>
</dbReference>
<keyword evidence="2" id="KW-1133">Transmembrane helix</keyword>
<sequence>MMDTAEDRYIPRRASGLRALTPPRSVKPVMSFRGRDVSWLLPTLLLAVIALGDWNSSGEFRIVTWIVLVPGIAAAVCGPVVTAVFAAAAAFGYPWLDNAWPHPDQMGPTDHALVIVGGLVAVLVSWLRIRAQNHLLRVENAADATRQVVLRPIPPGTGGLDVAGAYLAADSEARVGGDFFEVLATPYGARALLGDVQGKGVGAVSAASALVGTFREAGYHEPELASVAERLESRMIRNNDYSAAMGRPDERFATAVLVGFPPPRDGLAPEWIELVNLGHEGPLAIGPDGVRVLPEGCHPPLGLGGLVGGAPRAVRVPFGKSDSLLLFTDGVSEARDRQGVFLPVLARLSGTTGVRDALSVGELVKLVERMVLEHTRGRLSDDTAILALRRLPEG</sequence>
<keyword evidence="1" id="KW-0378">Hydrolase</keyword>
<keyword evidence="2" id="KW-0472">Membrane</keyword>
<organism evidence="4 5">
    <name type="scientific">Kitasatospora cystarginea</name>
    <dbReference type="NCBI Taxonomy" id="58350"/>
    <lineage>
        <taxon>Bacteria</taxon>
        <taxon>Bacillati</taxon>
        <taxon>Actinomycetota</taxon>
        <taxon>Actinomycetes</taxon>
        <taxon>Kitasatosporales</taxon>
        <taxon>Streptomycetaceae</taxon>
        <taxon>Kitasatospora</taxon>
    </lineage>
</organism>
<evidence type="ECO:0000313" key="5">
    <source>
        <dbReference type="Proteomes" id="UP001500305"/>
    </source>
</evidence>
<protein>
    <submittedName>
        <fullName evidence="4">PP2C family protein-serine/threonine phosphatase</fullName>
    </submittedName>
</protein>
<feature type="domain" description="PPM-type phosphatase" evidence="3">
    <location>
        <begin position="160"/>
        <end position="390"/>
    </location>
</feature>
<gene>
    <name evidence="4" type="ORF">GCM10010430_56720</name>
</gene>